<feature type="domain" description="RRM" evidence="6">
    <location>
        <begin position="74"/>
        <end position="152"/>
    </location>
</feature>
<dbReference type="PANTHER" id="PTHR48036">
    <property type="entry name" value="SPLICING FACTOR (PAD-1), PUTATIVE (AFU_ORTHOLOGUE AFUA_1G15810)-RELATED"/>
    <property type="match status" value="1"/>
</dbReference>
<comment type="caution">
    <text evidence="7">The sequence shown here is derived from an EMBL/GenBank/DDBJ whole genome shotgun (WGS) entry which is preliminary data.</text>
</comment>
<gene>
    <name evidence="7" type="ORF">BdWA1_002564</name>
</gene>
<proteinExistence type="predicted"/>
<evidence type="ECO:0000256" key="5">
    <source>
        <dbReference type="SAM" id="MobiDB-lite"/>
    </source>
</evidence>
<protein>
    <submittedName>
        <fullName evidence="7">Bifunctional RNA recognition motif domain/RNA-binding domain superfamily/Nucleotide-binding alpha-beta plait domain superfamily/Splicing factor</fullName>
    </submittedName>
</protein>
<evidence type="ECO:0000313" key="7">
    <source>
        <dbReference type="EMBL" id="KAK2195966.1"/>
    </source>
</evidence>
<dbReference type="Pfam" id="PF15519">
    <property type="entry name" value="RBM39linker"/>
    <property type="match status" value="1"/>
</dbReference>
<sequence length="423" mass="46683">MSRSHARFDRSRSRSSRRHSRRRRSHSRSRTRSTRRHGRSSSRRVSSESLERQRQRHAEERRRKEMEKAQREDLTVLVVNLSLNVDERDIYEAFSEHAGKVRDVQCVKDARSGKSKGVAYVEFYTQDSVLKALAMSGFELLGQRIRVQSSQAEKNRAAKAAKMLEEAALDIGESTFTIFVGGLDGPLAAISKNELKQLFSPFGTILDVELCRNQVPGDQKGGAFLKFKRASEAKEAMAAMHGFEIGGQQIRVSYASAVAAHGNAGKPSSVDLESLDDDQGLISGACTKIALMQKLSRMSDQSNSQPSAPILPTGPSTELSVSNSSPTCQIILSNMFSPTDPGISQAGFFSEIRDDVASECSKYGKVERVFINERAIDGKVWLKFGSSLDAAVAFKALNGRFFAGNAIQVEYCSDAVWRAIVEE</sequence>
<organism evidence="7 8">
    <name type="scientific">Babesia duncani</name>
    <dbReference type="NCBI Taxonomy" id="323732"/>
    <lineage>
        <taxon>Eukaryota</taxon>
        <taxon>Sar</taxon>
        <taxon>Alveolata</taxon>
        <taxon>Apicomplexa</taxon>
        <taxon>Aconoidasida</taxon>
        <taxon>Piroplasmida</taxon>
        <taxon>Babesiidae</taxon>
        <taxon>Babesia</taxon>
    </lineage>
</organism>
<feature type="compositionally biased region" description="Basic and acidic residues" evidence="5">
    <location>
        <begin position="45"/>
        <end position="69"/>
    </location>
</feature>
<dbReference type="Proteomes" id="UP001214638">
    <property type="component" value="Unassembled WGS sequence"/>
</dbReference>
<evidence type="ECO:0000259" key="6">
    <source>
        <dbReference type="PROSITE" id="PS50102"/>
    </source>
</evidence>
<name>A0AAD9PJY4_9APIC</name>
<dbReference type="NCBIfam" id="TIGR01622">
    <property type="entry name" value="SF-CC1"/>
    <property type="match status" value="1"/>
</dbReference>
<keyword evidence="2" id="KW-0677">Repeat</keyword>
<feature type="compositionally biased region" description="Polar residues" evidence="5">
    <location>
        <begin position="297"/>
        <end position="307"/>
    </location>
</feature>
<evidence type="ECO:0000313" key="8">
    <source>
        <dbReference type="Proteomes" id="UP001214638"/>
    </source>
</evidence>
<keyword evidence="8" id="KW-1185">Reference proteome</keyword>
<keyword evidence="3 4" id="KW-0694">RNA-binding</keyword>
<dbReference type="GO" id="GO:0005634">
    <property type="term" value="C:nucleus"/>
    <property type="evidence" value="ECO:0007669"/>
    <property type="project" value="InterPro"/>
</dbReference>
<dbReference type="EMBL" id="JALLKP010000003">
    <property type="protein sequence ID" value="KAK2195966.1"/>
    <property type="molecule type" value="Genomic_DNA"/>
</dbReference>
<evidence type="ECO:0000256" key="1">
    <source>
        <dbReference type="ARBA" id="ARBA00022553"/>
    </source>
</evidence>
<feature type="region of interest" description="Disordered" evidence="5">
    <location>
        <begin position="1"/>
        <end position="69"/>
    </location>
</feature>
<dbReference type="SMART" id="SM00360">
    <property type="entry name" value="RRM"/>
    <property type="match status" value="3"/>
</dbReference>
<dbReference type="InterPro" id="IPR000504">
    <property type="entry name" value="RRM_dom"/>
</dbReference>
<evidence type="ECO:0000256" key="4">
    <source>
        <dbReference type="PROSITE-ProRule" id="PRU00176"/>
    </source>
</evidence>
<dbReference type="PROSITE" id="PS50102">
    <property type="entry name" value="RRM"/>
    <property type="match status" value="3"/>
</dbReference>
<feature type="compositionally biased region" description="Basic and acidic residues" evidence="5">
    <location>
        <begin position="1"/>
        <end position="12"/>
    </location>
</feature>
<feature type="region of interest" description="Disordered" evidence="5">
    <location>
        <begin position="297"/>
        <end position="322"/>
    </location>
</feature>
<dbReference type="GO" id="GO:0003723">
    <property type="term" value="F:RNA binding"/>
    <property type="evidence" value="ECO:0007669"/>
    <property type="project" value="UniProtKB-UniRule"/>
</dbReference>
<evidence type="ECO:0000256" key="3">
    <source>
        <dbReference type="ARBA" id="ARBA00022884"/>
    </source>
</evidence>
<dbReference type="Pfam" id="PF00076">
    <property type="entry name" value="RRM_1"/>
    <property type="match status" value="2"/>
</dbReference>
<reference evidence="7" key="1">
    <citation type="journal article" date="2023" name="Nat. Microbiol.">
        <title>Babesia duncani multi-omics identifies virulence factors and drug targets.</title>
        <authorList>
            <person name="Singh P."/>
            <person name="Lonardi S."/>
            <person name="Liang Q."/>
            <person name="Vydyam P."/>
            <person name="Khabirova E."/>
            <person name="Fang T."/>
            <person name="Gihaz S."/>
            <person name="Thekkiniath J."/>
            <person name="Munshi M."/>
            <person name="Abel S."/>
            <person name="Ciampossin L."/>
            <person name="Batugedara G."/>
            <person name="Gupta M."/>
            <person name="Lu X.M."/>
            <person name="Lenz T."/>
            <person name="Chakravarty S."/>
            <person name="Cornillot E."/>
            <person name="Hu Y."/>
            <person name="Ma W."/>
            <person name="Gonzalez L.M."/>
            <person name="Sanchez S."/>
            <person name="Estrada K."/>
            <person name="Sanchez-Flores A."/>
            <person name="Montero E."/>
            <person name="Harb O.S."/>
            <person name="Le Roch K.G."/>
            <person name="Mamoun C.B."/>
        </authorList>
    </citation>
    <scope>NUCLEOTIDE SEQUENCE</scope>
    <source>
        <tissue evidence="7">Blood</tissue>
    </source>
</reference>
<accession>A0AAD9PJY4</accession>
<keyword evidence="1" id="KW-0597">Phosphoprotein</keyword>
<dbReference type="InterPro" id="IPR035979">
    <property type="entry name" value="RBD_domain_sf"/>
</dbReference>
<dbReference type="Gene3D" id="3.30.70.330">
    <property type="match status" value="3"/>
</dbReference>
<feature type="domain" description="RRM" evidence="6">
    <location>
        <begin position="328"/>
        <end position="414"/>
    </location>
</feature>
<evidence type="ECO:0000256" key="2">
    <source>
        <dbReference type="ARBA" id="ARBA00022737"/>
    </source>
</evidence>
<dbReference type="GeneID" id="94336861"/>
<dbReference type="GO" id="GO:0006397">
    <property type="term" value="P:mRNA processing"/>
    <property type="evidence" value="ECO:0007669"/>
    <property type="project" value="InterPro"/>
</dbReference>
<dbReference type="KEGG" id="bdw:94336861"/>
<feature type="domain" description="RRM" evidence="6">
    <location>
        <begin position="176"/>
        <end position="257"/>
    </location>
</feature>
<dbReference type="InterPro" id="IPR029123">
    <property type="entry name" value="RBM39_linker"/>
</dbReference>
<dbReference type="RefSeq" id="XP_067802808.1">
    <property type="nucleotide sequence ID" value="XM_067947586.1"/>
</dbReference>
<dbReference type="AlphaFoldDB" id="A0AAD9PJY4"/>
<feature type="compositionally biased region" description="Basic residues" evidence="5">
    <location>
        <begin position="13"/>
        <end position="42"/>
    </location>
</feature>
<dbReference type="InterPro" id="IPR006509">
    <property type="entry name" value="RBM39_SF"/>
</dbReference>
<dbReference type="InterPro" id="IPR012677">
    <property type="entry name" value="Nucleotide-bd_a/b_plait_sf"/>
</dbReference>
<dbReference type="SUPFAM" id="SSF54928">
    <property type="entry name" value="RNA-binding domain, RBD"/>
    <property type="match status" value="2"/>
</dbReference>
<dbReference type="CDD" id="cd12285">
    <property type="entry name" value="RRM3_RBM39_like"/>
    <property type="match status" value="1"/>
</dbReference>